<name>A0A0A9FPN0_ARUDO</name>
<reference evidence="1" key="2">
    <citation type="journal article" date="2015" name="Data Brief">
        <title>Shoot transcriptome of the giant reed, Arundo donax.</title>
        <authorList>
            <person name="Barrero R.A."/>
            <person name="Guerrero F.D."/>
            <person name="Moolhuijzen P."/>
            <person name="Goolsby J.A."/>
            <person name="Tidwell J."/>
            <person name="Bellgard S.E."/>
            <person name="Bellgard M.I."/>
        </authorList>
    </citation>
    <scope>NUCLEOTIDE SEQUENCE</scope>
    <source>
        <tissue evidence="1">Shoot tissue taken approximately 20 cm above the soil surface</tissue>
    </source>
</reference>
<dbReference type="EMBL" id="GBRH01184682">
    <property type="protein sequence ID" value="JAE13214.1"/>
    <property type="molecule type" value="Transcribed_RNA"/>
</dbReference>
<reference evidence="1" key="1">
    <citation type="submission" date="2014-09" db="EMBL/GenBank/DDBJ databases">
        <authorList>
            <person name="Magalhaes I.L.F."/>
            <person name="Oliveira U."/>
            <person name="Santos F.R."/>
            <person name="Vidigal T.H.D.A."/>
            <person name="Brescovit A.D."/>
            <person name="Santos A.J."/>
        </authorList>
    </citation>
    <scope>NUCLEOTIDE SEQUENCE</scope>
    <source>
        <tissue evidence="1">Shoot tissue taken approximately 20 cm above the soil surface</tissue>
    </source>
</reference>
<organism evidence="1">
    <name type="scientific">Arundo donax</name>
    <name type="common">Giant reed</name>
    <name type="synonym">Donax arundinaceus</name>
    <dbReference type="NCBI Taxonomy" id="35708"/>
    <lineage>
        <taxon>Eukaryota</taxon>
        <taxon>Viridiplantae</taxon>
        <taxon>Streptophyta</taxon>
        <taxon>Embryophyta</taxon>
        <taxon>Tracheophyta</taxon>
        <taxon>Spermatophyta</taxon>
        <taxon>Magnoliopsida</taxon>
        <taxon>Liliopsida</taxon>
        <taxon>Poales</taxon>
        <taxon>Poaceae</taxon>
        <taxon>PACMAD clade</taxon>
        <taxon>Arundinoideae</taxon>
        <taxon>Arundineae</taxon>
        <taxon>Arundo</taxon>
    </lineage>
</organism>
<evidence type="ECO:0000313" key="1">
    <source>
        <dbReference type="EMBL" id="JAE13214.1"/>
    </source>
</evidence>
<protein>
    <submittedName>
        <fullName evidence="1">Uncharacterized protein</fullName>
    </submittedName>
</protein>
<dbReference type="AlphaFoldDB" id="A0A0A9FPN0"/>
<accession>A0A0A9FPN0</accession>
<proteinExistence type="predicted"/>
<sequence>MVAFHASLMNLCASVLSLSFLLSAK</sequence>